<accession>A0A437QV47</accession>
<gene>
    <name evidence="6" type="primary">glcE</name>
    <name evidence="6" type="ORF">EOI86_03405</name>
</gene>
<feature type="domain" description="FAD-binding PCMH-type" evidence="5">
    <location>
        <begin position="1"/>
        <end position="182"/>
    </location>
</feature>
<evidence type="ECO:0000313" key="7">
    <source>
        <dbReference type="Proteomes" id="UP000287447"/>
    </source>
</evidence>
<comment type="cofactor">
    <cofactor evidence="1">
        <name>FAD</name>
        <dbReference type="ChEBI" id="CHEBI:57692"/>
    </cofactor>
</comment>
<dbReference type="PANTHER" id="PTHR11748">
    <property type="entry name" value="D-LACTATE DEHYDROGENASE"/>
    <property type="match status" value="1"/>
</dbReference>
<evidence type="ECO:0000256" key="4">
    <source>
        <dbReference type="ARBA" id="ARBA00023002"/>
    </source>
</evidence>
<dbReference type="PROSITE" id="PS51387">
    <property type="entry name" value="FAD_PCMH"/>
    <property type="match status" value="1"/>
</dbReference>
<organism evidence="6 7">
    <name type="scientific">Hwanghaeella grinnelliae</name>
    <dbReference type="NCBI Taxonomy" id="2500179"/>
    <lineage>
        <taxon>Bacteria</taxon>
        <taxon>Pseudomonadati</taxon>
        <taxon>Pseudomonadota</taxon>
        <taxon>Alphaproteobacteria</taxon>
        <taxon>Rhodospirillales</taxon>
        <taxon>Rhodospirillaceae</taxon>
        <taxon>Hwanghaeella</taxon>
    </lineage>
</organism>
<dbReference type="Pfam" id="PF02913">
    <property type="entry name" value="FAD-oxidase_C"/>
    <property type="match status" value="1"/>
</dbReference>
<keyword evidence="4" id="KW-0560">Oxidoreductase</keyword>
<dbReference type="InterPro" id="IPR016169">
    <property type="entry name" value="FAD-bd_PCMH_sub2"/>
</dbReference>
<dbReference type="OrthoDB" id="9811557at2"/>
<reference evidence="7" key="1">
    <citation type="submission" date="2019-01" db="EMBL/GenBank/DDBJ databases">
        <title>Gri0909 isolated from a small marine red alga.</title>
        <authorList>
            <person name="Kim J."/>
            <person name="Jeong S.E."/>
            <person name="Jeon C.O."/>
        </authorList>
    </citation>
    <scope>NUCLEOTIDE SEQUENCE [LARGE SCALE GENOMIC DNA]</scope>
    <source>
        <strain evidence="7">Gri0909</strain>
    </source>
</reference>
<protein>
    <submittedName>
        <fullName evidence="6">Glycolate oxidase subunit GlcE</fullName>
    </submittedName>
</protein>
<dbReference type="NCBIfam" id="NF008439">
    <property type="entry name" value="PRK11282.1"/>
    <property type="match status" value="1"/>
</dbReference>
<evidence type="ECO:0000313" key="6">
    <source>
        <dbReference type="EMBL" id="RVU38349.1"/>
    </source>
</evidence>
<dbReference type="InterPro" id="IPR004113">
    <property type="entry name" value="FAD-bd_oxidored_4_C"/>
</dbReference>
<dbReference type="InterPro" id="IPR006094">
    <property type="entry name" value="Oxid_FAD_bind_N"/>
</dbReference>
<dbReference type="RefSeq" id="WP_127763721.1">
    <property type="nucleotide sequence ID" value="NZ_SADE01000001.1"/>
</dbReference>
<sequence>MTQFVPETAEQLKDAVAWAVAEEYSVSVKGAGTKAGFGRPMETEHEIDLSKLGGITLYEPEELVLRAGAGTPMAEVTAALEEKNQQLAFEPPDLGFLLKGESAAGTLGGVIATNLSGPRRIKSGAARDHFLGFEGVSGRGEMFKSGGRVMKNVTGYDLCKLMAGSWGTLAVMSQVTVKVLPKAEKERTILLYTDDPAVAVRALTDALNSPYEVAGAAWLPKALAASAGIDLVSAEESGVAAIRVEGPGPSVEYRCARLREAVGVLGKTEELHSHRGKTLWTHIRDVMPFAAAGDSRVVWKISVAPSEGPAVYRQVLFLKGAEAFMDWGGGLIWLAVDMSNGDMDSKGGAETVRDIVAKSGGHATLVRGDGRLRADVGVFQPLAPGLAALTRKIKNGFDPHGVLNPGRMYDGV</sequence>
<dbReference type="Gene3D" id="3.30.465.10">
    <property type="match status" value="1"/>
</dbReference>
<dbReference type="PANTHER" id="PTHR11748:SF103">
    <property type="entry name" value="GLYCOLATE OXIDASE SUBUNIT GLCE"/>
    <property type="match status" value="1"/>
</dbReference>
<evidence type="ECO:0000256" key="2">
    <source>
        <dbReference type="ARBA" id="ARBA00022630"/>
    </source>
</evidence>
<keyword evidence="2" id="KW-0285">Flavoprotein</keyword>
<evidence type="ECO:0000256" key="1">
    <source>
        <dbReference type="ARBA" id="ARBA00001974"/>
    </source>
</evidence>
<dbReference type="SUPFAM" id="SSF56176">
    <property type="entry name" value="FAD-binding/transporter-associated domain-like"/>
    <property type="match status" value="1"/>
</dbReference>
<name>A0A437QV47_9PROT</name>
<dbReference type="GO" id="GO:0016491">
    <property type="term" value="F:oxidoreductase activity"/>
    <property type="evidence" value="ECO:0007669"/>
    <property type="project" value="UniProtKB-KW"/>
</dbReference>
<comment type="caution">
    <text evidence="6">The sequence shown here is derived from an EMBL/GenBank/DDBJ whole genome shotgun (WGS) entry which is preliminary data.</text>
</comment>
<keyword evidence="3" id="KW-0274">FAD</keyword>
<keyword evidence="7" id="KW-1185">Reference proteome</keyword>
<evidence type="ECO:0000259" key="5">
    <source>
        <dbReference type="PROSITE" id="PS51387"/>
    </source>
</evidence>
<dbReference type="InterPro" id="IPR016164">
    <property type="entry name" value="FAD-linked_Oxase-like_C"/>
</dbReference>
<dbReference type="InterPro" id="IPR016166">
    <property type="entry name" value="FAD-bd_PCMH"/>
</dbReference>
<dbReference type="SUPFAM" id="SSF55103">
    <property type="entry name" value="FAD-linked oxidases, C-terminal domain"/>
    <property type="match status" value="1"/>
</dbReference>
<proteinExistence type="predicted"/>
<dbReference type="EMBL" id="SADE01000001">
    <property type="protein sequence ID" value="RVU38349.1"/>
    <property type="molecule type" value="Genomic_DNA"/>
</dbReference>
<dbReference type="AlphaFoldDB" id="A0A437QV47"/>
<dbReference type="Proteomes" id="UP000287447">
    <property type="component" value="Unassembled WGS sequence"/>
</dbReference>
<dbReference type="GO" id="GO:0071949">
    <property type="term" value="F:FAD binding"/>
    <property type="evidence" value="ECO:0007669"/>
    <property type="project" value="InterPro"/>
</dbReference>
<evidence type="ECO:0000256" key="3">
    <source>
        <dbReference type="ARBA" id="ARBA00022827"/>
    </source>
</evidence>
<dbReference type="InterPro" id="IPR036318">
    <property type="entry name" value="FAD-bd_PCMH-like_sf"/>
</dbReference>
<dbReference type="Pfam" id="PF01565">
    <property type="entry name" value="FAD_binding_4"/>
    <property type="match status" value="1"/>
</dbReference>